<name>A0A1E2RW98_9HYPH</name>
<sequence length="186" mass="18998">MGTSKKEANQNVAYLRNMLNNQTQVASAEPEPVPEPPARDFGPFGPDGHDSRQAASQPVRMAAAESPAGNVPARPAGRLPQSLQTPSSQAAIEAERSQSSGSSVAPKGTAPTPVASRNIPIPASVERPAVAMRYDPSANQATTVAKKSAPPRTAIAQADPAPTVQSPPAGAVNPAAAASLLRSDVQ</sequence>
<dbReference type="Proteomes" id="UP000095087">
    <property type="component" value="Unassembled WGS sequence"/>
</dbReference>
<dbReference type="RefSeq" id="WP_141694000.1">
    <property type="nucleotide sequence ID" value="NZ_MASI01000008.1"/>
</dbReference>
<dbReference type="STRING" id="1177755.A7A08_02793"/>
<dbReference type="AlphaFoldDB" id="A0A1E2RW98"/>
<evidence type="ECO:0000313" key="2">
    <source>
        <dbReference type="EMBL" id="ODA66395.1"/>
    </source>
</evidence>
<gene>
    <name evidence="2" type="ORF">A7A08_02793</name>
</gene>
<feature type="compositionally biased region" description="Polar residues" evidence="1">
    <location>
        <begin position="81"/>
        <end position="90"/>
    </location>
</feature>
<dbReference type="EMBL" id="MASI01000008">
    <property type="protein sequence ID" value="ODA66395.1"/>
    <property type="molecule type" value="Genomic_DNA"/>
</dbReference>
<accession>A0A1E2RW98</accession>
<protein>
    <submittedName>
        <fullName evidence="2">Uncharacterized protein</fullName>
    </submittedName>
</protein>
<feature type="region of interest" description="Disordered" evidence="1">
    <location>
        <begin position="1"/>
        <end position="171"/>
    </location>
</feature>
<organism evidence="2 3">
    <name type="scientific">Methyloligella halotolerans</name>
    <dbReference type="NCBI Taxonomy" id="1177755"/>
    <lineage>
        <taxon>Bacteria</taxon>
        <taxon>Pseudomonadati</taxon>
        <taxon>Pseudomonadota</taxon>
        <taxon>Alphaproteobacteria</taxon>
        <taxon>Hyphomicrobiales</taxon>
        <taxon>Hyphomicrobiaceae</taxon>
        <taxon>Methyloligella</taxon>
    </lineage>
</organism>
<reference evidence="2 3" key="1">
    <citation type="submission" date="2016-07" db="EMBL/GenBank/DDBJ databases">
        <title>Draft genome sequence of Methyloligella halotolerans C2T (VKM B-2706T=CCUG 61687T=DSM 25045T), a halotolerant polyhydroxybutyrate accumulating methylotroph.</title>
        <authorList>
            <person name="Vasilenko O.V."/>
            <person name="Doronina N.V."/>
            <person name="Poroshina M.N."/>
            <person name="Tarlachkov S.V."/>
            <person name="Trotsenko Y.A."/>
        </authorList>
    </citation>
    <scope>NUCLEOTIDE SEQUENCE [LARGE SCALE GENOMIC DNA]</scope>
    <source>
        <strain evidence="2 3">VKM B-2706</strain>
    </source>
</reference>
<keyword evidence="3" id="KW-1185">Reference proteome</keyword>
<evidence type="ECO:0000313" key="3">
    <source>
        <dbReference type="Proteomes" id="UP000095087"/>
    </source>
</evidence>
<evidence type="ECO:0000256" key="1">
    <source>
        <dbReference type="SAM" id="MobiDB-lite"/>
    </source>
</evidence>
<proteinExistence type="predicted"/>
<comment type="caution">
    <text evidence="2">The sequence shown here is derived from an EMBL/GenBank/DDBJ whole genome shotgun (WGS) entry which is preliminary data.</text>
</comment>